<evidence type="ECO:0000259" key="2">
    <source>
        <dbReference type="SMART" id="SM01259"/>
    </source>
</evidence>
<evidence type="ECO:0000313" key="4">
    <source>
        <dbReference type="Proteomes" id="UP000605086"/>
    </source>
</evidence>
<dbReference type="Pfam" id="PF07578">
    <property type="entry name" value="LAB_N"/>
    <property type="match status" value="1"/>
</dbReference>
<keyword evidence="1" id="KW-0472">Membrane</keyword>
<proteinExistence type="predicted"/>
<dbReference type="PIRSF" id="PIRSF028440">
    <property type="entry name" value="UCP_LAB_N"/>
    <property type="match status" value="1"/>
</dbReference>
<accession>A0ABX2KQC0</accession>
<dbReference type="InterPro" id="IPR014546">
    <property type="entry name" value="UCP028440_lipidA_biosyn"/>
</dbReference>
<feature type="transmembrane region" description="Helical" evidence="1">
    <location>
        <begin position="76"/>
        <end position="95"/>
    </location>
</feature>
<keyword evidence="1" id="KW-0812">Transmembrane</keyword>
<keyword evidence="4" id="KW-1185">Reference proteome</keyword>
<dbReference type="InterPro" id="IPR011499">
    <property type="entry name" value="Lipid_A_biosynth_N"/>
</dbReference>
<sequence>MIERAAAWFQGQSTTDLIWVGVGVFAQIMFTMRFVVQWIASEKARRSVMPEVFWYFSLAGGVLLFAYAIYRFDPVFMLGQGAGLVIYARNVYFVWTHKKSVSAGDAVPSKP</sequence>
<feature type="transmembrane region" description="Helical" evidence="1">
    <location>
        <begin position="52"/>
        <end position="70"/>
    </location>
</feature>
<evidence type="ECO:0000313" key="3">
    <source>
        <dbReference type="EMBL" id="NUB03983.1"/>
    </source>
</evidence>
<evidence type="ECO:0000256" key="1">
    <source>
        <dbReference type="SAM" id="Phobius"/>
    </source>
</evidence>
<feature type="domain" description="Lipid A biosynthesis N-terminal" evidence="2">
    <location>
        <begin position="22"/>
        <end position="93"/>
    </location>
</feature>
<keyword evidence="1" id="KW-1133">Transmembrane helix</keyword>
<organism evidence="3 4">
    <name type="scientific">Azospirillum melinis</name>
    <dbReference type="NCBI Taxonomy" id="328839"/>
    <lineage>
        <taxon>Bacteria</taxon>
        <taxon>Pseudomonadati</taxon>
        <taxon>Pseudomonadota</taxon>
        <taxon>Alphaproteobacteria</taxon>
        <taxon>Rhodospirillales</taxon>
        <taxon>Azospirillaceae</taxon>
        <taxon>Azospirillum</taxon>
    </lineage>
</organism>
<feature type="transmembrane region" description="Helical" evidence="1">
    <location>
        <begin position="17"/>
        <end position="40"/>
    </location>
</feature>
<dbReference type="RefSeq" id="WP_174474845.1">
    <property type="nucleotide sequence ID" value="NZ_CP171983.1"/>
</dbReference>
<protein>
    <submittedName>
        <fullName evidence="3">Lipid A biosynthesis</fullName>
    </submittedName>
</protein>
<dbReference type="SMART" id="SM01259">
    <property type="entry name" value="LAB_N"/>
    <property type="match status" value="1"/>
</dbReference>
<gene>
    <name evidence="3" type="ORF">GBZ48_32745</name>
</gene>
<dbReference type="EMBL" id="WHOS01000082">
    <property type="protein sequence ID" value="NUB03983.1"/>
    <property type="molecule type" value="Genomic_DNA"/>
</dbReference>
<name>A0ABX2KQC0_9PROT</name>
<reference evidence="3 4" key="1">
    <citation type="submission" date="2019-10" db="EMBL/GenBank/DDBJ databases">
        <title>Genome sequence of Azospirillum melinis.</title>
        <authorList>
            <person name="Ambrosini A."/>
            <person name="Sant'Anna F.H."/>
            <person name="Cassan F.D."/>
            <person name="Souza E.M."/>
            <person name="Passaglia L.M.P."/>
        </authorList>
    </citation>
    <scope>NUCLEOTIDE SEQUENCE [LARGE SCALE GENOMIC DNA]</scope>
    <source>
        <strain evidence="3 4">TMCY0552</strain>
    </source>
</reference>
<comment type="caution">
    <text evidence="3">The sequence shown here is derived from an EMBL/GenBank/DDBJ whole genome shotgun (WGS) entry which is preliminary data.</text>
</comment>
<dbReference type="Proteomes" id="UP000605086">
    <property type="component" value="Unassembled WGS sequence"/>
</dbReference>